<dbReference type="AlphaFoldDB" id="A7ICQ8"/>
<evidence type="ECO:0000313" key="1">
    <source>
        <dbReference type="EMBL" id="ABS65801.1"/>
    </source>
</evidence>
<sequence>MCVFICRETDSGAGMERFEKERMEALAARRAEWQDSGETLEERFGPGSFGCHEALHVTHLVVDLIERELVQHSAVLLDPSWFDRIREAQALLYRAYQEAGARHL</sequence>
<dbReference type="eggNOG" id="ENOG5033P58">
    <property type="taxonomic scope" value="Bacteria"/>
</dbReference>
<reference evidence="1 2" key="1">
    <citation type="submission" date="2007-07" db="EMBL/GenBank/DDBJ databases">
        <title>Complete sequence of chromosome of Xanthobacter autotrophicus Py2.</title>
        <authorList>
            <consortium name="US DOE Joint Genome Institute"/>
            <person name="Copeland A."/>
            <person name="Lucas S."/>
            <person name="Lapidus A."/>
            <person name="Barry K."/>
            <person name="Glavina del Rio T."/>
            <person name="Hammon N."/>
            <person name="Israni S."/>
            <person name="Dalin E."/>
            <person name="Tice H."/>
            <person name="Pitluck S."/>
            <person name="Sims D."/>
            <person name="Brettin T."/>
            <person name="Bruce D."/>
            <person name="Detter J.C."/>
            <person name="Han C."/>
            <person name="Tapia R."/>
            <person name="Brainard J."/>
            <person name="Schmutz J."/>
            <person name="Larimer F."/>
            <person name="Land M."/>
            <person name="Hauser L."/>
            <person name="Kyrpides N."/>
            <person name="Kim E."/>
            <person name="Ensigns S.A."/>
            <person name="Richardson P."/>
        </authorList>
    </citation>
    <scope>NUCLEOTIDE SEQUENCE [LARGE SCALE GENOMIC DNA]</scope>
    <source>
        <strain evidence="2">ATCC BAA-1158 / Py2</strain>
    </source>
</reference>
<keyword evidence="2" id="KW-1185">Reference proteome</keyword>
<dbReference type="KEGG" id="xau:Xaut_0545"/>
<dbReference type="HOGENOM" id="CLU_161820_0_0_5"/>
<proteinExistence type="predicted"/>
<protein>
    <submittedName>
        <fullName evidence="1">Uncharacterized protein</fullName>
    </submittedName>
</protein>
<accession>A7ICQ8</accession>
<dbReference type="Proteomes" id="UP000002417">
    <property type="component" value="Chromosome"/>
</dbReference>
<name>A7ICQ8_XANP2</name>
<dbReference type="STRING" id="78245.Xaut_0545"/>
<organism evidence="1 2">
    <name type="scientific">Xanthobacter autotrophicus (strain ATCC BAA-1158 / Py2)</name>
    <dbReference type="NCBI Taxonomy" id="78245"/>
    <lineage>
        <taxon>Bacteria</taxon>
        <taxon>Pseudomonadati</taxon>
        <taxon>Pseudomonadota</taxon>
        <taxon>Alphaproteobacteria</taxon>
        <taxon>Hyphomicrobiales</taxon>
        <taxon>Xanthobacteraceae</taxon>
        <taxon>Xanthobacter</taxon>
    </lineage>
</organism>
<dbReference type="EMBL" id="CP000781">
    <property type="protein sequence ID" value="ABS65801.1"/>
    <property type="molecule type" value="Genomic_DNA"/>
</dbReference>
<evidence type="ECO:0000313" key="2">
    <source>
        <dbReference type="Proteomes" id="UP000002417"/>
    </source>
</evidence>
<gene>
    <name evidence="1" type="ordered locus">Xaut_0545</name>
</gene>